<protein>
    <submittedName>
        <fullName evidence="3">Uncharacterized protein</fullName>
    </submittedName>
</protein>
<organism evidence="3 4">
    <name type="scientific">Candidatus Avelusimicrobium gallicola</name>
    <dbReference type="NCBI Taxonomy" id="2562704"/>
    <lineage>
        <taxon>Bacteria</taxon>
        <taxon>Pseudomonadati</taxon>
        <taxon>Elusimicrobiota</taxon>
        <taxon>Elusimicrobia</taxon>
        <taxon>Elusimicrobiales</taxon>
        <taxon>Elusimicrobiaceae</taxon>
        <taxon>Candidatus Avelusimicrobium</taxon>
    </lineage>
</organism>
<keyword evidence="1" id="KW-0175">Coiled coil</keyword>
<dbReference type="Proteomes" id="UP000725649">
    <property type="component" value="Unassembled WGS sequence"/>
</dbReference>
<proteinExistence type="predicted"/>
<evidence type="ECO:0000256" key="1">
    <source>
        <dbReference type="SAM" id="Coils"/>
    </source>
</evidence>
<evidence type="ECO:0000313" key="3">
    <source>
        <dbReference type="EMBL" id="MBE6421703.1"/>
    </source>
</evidence>
<feature type="signal peptide" evidence="2">
    <location>
        <begin position="1"/>
        <end position="20"/>
    </location>
</feature>
<reference evidence="3" key="1">
    <citation type="submission" date="2019-04" db="EMBL/GenBank/DDBJ databases">
        <title>Evolution of Biomass-Degrading Anaerobic Consortia Revealed by Metagenomics.</title>
        <authorList>
            <person name="Peng X."/>
        </authorList>
    </citation>
    <scope>NUCLEOTIDE SEQUENCE</scope>
    <source>
        <strain evidence="3">SIG66</strain>
    </source>
</reference>
<dbReference type="EMBL" id="SUVG01000007">
    <property type="protein sequence ID" value="MBE6421703.1"/>
    <property type="molecule type" value="Genomic_DNA"/>
</dbReference>
<sequence>MRKLLVFVVLTGLLAPNLFAAAETAKLSAKVASKAQSAQKTRQEEVSALKKEVISDFETFKKSVARVHYSDWSFIFQSMIYLRDSYMKLRRLDASAAREVAPIINTPISIDNGNYSIRVESYCNMESVMIYSESQDRADFDSFQEALAADLAVATATEKVNAELYVLAAENPSFAKEINAVKASHAALVEGSQNQTGSTWAQSLLYKVESLNEDLAALKLKNYKLYQEVYKLCNHPYGSMKNLQAVEYRAEDSLNGYGSVRTIRYYEAELIEQIAPQKEFTNVMKETVLKEFGTFKKHAANLDYYSYEAMFTALRNVRDSYMALRKANAAAAKDIAKTINTEVKIAGGSYQIHVESYVRMESVVLYDRSEHCQCAMRGGNQERDAFDAFQEALAEDLGK</sequence>
<name>A0A928DPQ4_9BACT</name>
<gene>
    <name evidence="3" type="ORF">E7027_06240</name>
</gene>
<feature type="chain" id="PRO_5037319148" evidence="2">
    <location>
        <begin position="21"/>
        <end position="399"/>
    </location>
</feature>
<comment type="caution">
    <text evidence="3">The sequence shown here is derived from an EMBL/GenBank/DDBJ whole genome shotgun (WGS) entry which is preliminary data.</text>
</comment>
<dbReference type="AlphaFoldDB" id="A0A928DPQ4"/>
<evidence type="ECO:0000256" key="2">
    <source>
        <dbReference type="SAM" id="SignalP"/>
    </source>
</evidence>
<feature type="coiled-coil region" evidence="1">
    <location>
        <begin position="201"/>
        <end position="228"/>
    </location>
</feature>
<evidence type="ECO:0000313" key="4">
    <source>
        <dbReference type="Proteomes" id="UP000725649"/>
    </source>
</evidence>
<keyword evidence="2" id="KW-0732">Signal</keyword>
<accession>A0A928DPQ4</accession>